<reference evidence="1" key="1">
    <citation type="submission" date="2014-11" db="EMBL/GenBank/DDBJ databases">
        <authorList>
            <person name="Amaro Gonzalez C."/>
        </authorList>
    </citation>
    <scope>NUCLEOTIDE SEQUENCE</scope>
</reference>
<accession>A0A0E9QMU4</accession>
<name>A0A0E9QMU4_ANGAN</name>
<evidence type="ECO:0000313" key="1">
    <source>
        <dbReference type="EMBL" id="JAH17368.1"/>
    </source>
</evidence>
<organism evidence="1">
    <name type="scientific">Anguilla anguilla</name>
    <name type="common">European freshwater eel</name>
    <name type="synonym">Muraena anguilla</name>
    <dbReference type="NCBI Taxonomy" id="7936"/>
    <lineage>
        <taxon>Eukaryota</taxon>
        <taxon>Metazoa</taxon>
        <taxon>Chordata</taxon>
        <taxon>Craniata</taxon>
        <taxon>Vertebrata</taxon>
        <taxon>Euteleostomi</taxon>
        <taxon>Actinopterygii</taxon>
        <taxon>Neopterygii</taxon>
        <taxon>Teleostei</taxon>
        <taxon>Anguilliformes</taxon>
        <taxon>Anguillidae</taxon>
        <taxon>Anguilla</taxon>
    </lineage>
</organism>
<proteinExistence type="predicted"/>
<sequence length="36" mass="4080">MRILQQEKNHIFHIQASINLAWASSSLLPTCLTSQV</sequence>
<reference evidence="1" key="2">
    <citation type="journal article" date="2015" name="Fish Shellfish Immunol.">
        <title>Early steps in the European eel (Anguilla anguilla)-Vibrio vulnificus interaction in the gills: Role of the RtxA13 toxin.</title>
        <authorList>
            <person name="Callol A."/>
            <person name="Pajuelo D."/>
            <person name="Ebbesson L."/>
            <person name="Teles M."/>
            <person name="MacKenzie S."/>
            <person name="Amaro C."/>
        </authorList>
    </citation>
    <scope>NUCLEOTIDE SEQUENCE</scope>
</reference>
<protein>
    <submittedName>
        <fullName evidence="1">Uncharacterized protein</fullName>
    </submittedName>
</protein>
<dbReference type="EMBL" id="GBXM01091209">
    <property type="protein sequence ID" value="JAH17368.1"/>
    <property type="molecule type" value="Transcribed_RNA"/>
</dbReference>
<dbReference type="AlphaFoldDB" id="A0A0E9QMU4"/>